<dbReference type="KEGG" id="kcm:ABWK59_19390"/>
<name>A0AAU8JYI5_9ACTN</name>
<dbReference type="Gene3D" id="3.40.50.10490">
    <property type="entry name" value="Glucose-6-phosphate isomerase like protein, domain 1"/>
    <property type="match status" value="3"/>
</dbReference>
<organism evidence="3">
    <name type="scientific">Kitasatospora camelliae</name>
    <dbReference type="NCBI Taxonomy" id="3156397"/>
    <lineage>
        <taxon>Bacteria</taxon>
        <taxon>Bacillati</taxon>
        <taxon>Actinomycetota</taxon>
        <taxon>Actinomycetes</taxon>
        <taxon>Kitasatosporales</taxon>
        <taxon>Streptomycetaceae</taxon>
        <taxon>Kitasatospora</taxon>
    </lineage>
</organism>
<dbReference type="GO" id="GO:0016853">
    <property type="term" value="F:isomerase activity"/>
    <property type="evidence" value="ECO:0007669"/>
    <property type="project" value="UniProtKB-KW"/>
</dbReference>
<dbReference type="GO" id="GO:1901135">
    <property type="term" value="P:carbohydrate derivative metabolic process"/>
    <property type="evidence" value="ECO:0007669"/>
    <property type="project" value="InterPro"/>
</dbReference>
<dbReference type="InterPro" id="IPR035466">
    <property type="entry name" value="GlmS/AgaS_SIS"/>
</dbReference>
<evidence type="ECO:0000256" key="1">
    <source>
        <dbReference type="ARBA" id="ARBA00022737"/>
    </source>
</evidence>
<dbReference type="InterPro" id="IPR035490">
    <property type="entry name" value="GlmS/FrlB_SIS"/>
</dbReference>
<dbReference type="CDD" id="cd05008">
    <property type="entry name" value="SIS_GlmS_GlmD_1"/>
    <property type="match status" value="1"/>
</dbReference>
<dbReference type="SUPFAM" id="SSF53697">
    <property type="entry name" value="SIS domain"/>
    <property type="match status" value="1"/>
</dbReference>
<accession>A0AAU8JYI5</accession>
<dbReference type="CDD" id="cd05009">
    <property type="entry name" value="SIS_GlmS_GlmD_2"/>
    <property type="match status" value="1"/>
</dbReference>
<dbReference type="PANTHER" id="PTHR10937:SF4">
    <property type="entry name" value="GLUCOSAMINE-6-PHOSPHATE DEAMINASE"/>
    <property type="match status" value="1"/>
</dbReference>
<dbReference type="AlphaFoldDB" id="A0AAU8JYI5"/>
<evidence type="ECO:0000259" key="2">
    <source>
        <dbReference type="PROSITE" id="PS51464"/>
    </source>
</evidence>
<dbReference type="RefSeq" id="WP_354641857.1">
    <property type="nucleotide sequence ID" value="NZ_CP159872.1"/>
</dbReference>
<proteinExistence type="predicted"/>
<dbReference type="EMBL" id="CP159872">
    <property type="protein sequence ID" value="XCM80922.1"/>
    <property type="molecule type" value="Genomic_DNA"/>
</dbReference>
<reference evidence="3" key="1">
    <citation type="submission" date="2024-06" db="EMBL/GenBank/DDBJ databases">
        <title>The genome sequences of Kitasatospora sp. strain HUAS MG31.</title>
        <authorList>
            <person name="Mo P."/>
        </authorList>
    </citation>
    <scope>NUCLEOTIDE SEQUENCE</scope>
    <source>
        <strain evidence="3">HUAS MG31</strain>
    </source>
</reference>
<protein>
    <submittedName>
        <fullName evidence="3">Sugar isomerase</fullName>
    </submittedName>
</protein>
<feature type="domain" description="SIS" evidence="2">
    <location>
        <begin position="29"/>
        <end position="162"/>
    </location>
</feature>
<dbReference type="InterPro" id="IPR001347">
    <property type="entry name" value="SIS_dom"/>
</dbReference>
<dbReference type="GO" id="GO:0097367">
    <property type="term" value="F:carbohydrate derivative binding"/>
    <property type="evidence" value="ECO:0007669"/>
    <property type="project" value="InterPro"/>
</dbReference>
<dbReference type="PROSITE" id="PS51464">
    <property type="entry name" value="SIS"/>
    <property type="match status" value="1"/>
</dbReference>
<keyword evidence="3" id="KW-0413">Isomerase</keyword>
<gene>
    <name evidence="3" type="ORF">ABWK59_19390</name>
</gene>
<evidence type="ECO:0000313" key="3">
    <source>
        <dbReference type="EMBL" id="XCM80922.1"/>
    </source>
</evidence>
<dbReference type="InterPro" id="IPR046348">
    <property type="entry name" value="SIS_dom_sf"/>
</dbReference>
<dbReference type="PANTHER" id="PTHR10937">
    <property type="entry name" value="GLUCOSAMINE--FRUCTOSE-6-PHOSPHATE AMINOTRANSFERASE, ISOMERIZING"/>
    <property type="match status" value="1"/>
</dbReference>
<sequence>MPQTSLTGEELATQPDDWRTAAALAAESVGALPRRGERVAVVGCGTSWFMAQAYAALRESGGHGETDAFAASECPEGRRYDRVLAITRSGTTTEVLELLGRLKAPSTALTADASQPVAAAAEQLVELAFADERSVVQTRFATTALALLRAHLESEGALPAGVRPIARAARDAEAAVAWSVPEELTACEQFTFLGTGWTNGLALEAGLKMREAALAWTEAYPGMEYRHGPISIAAPGRAVWALGGLPAGLAGEVSSVGALLLDGSGTDGIDPLADLVRVQKLAVALAAARGLDPDAPRHLTRSIVLEH</sequence>
<keyword evidence="1" id="KW-0677">Repeat</keyword>